<evidence type="ECO:0000313" key="8">
    <source>
        <dbReference type="Proteomes" id="UP001321749"/>
    </source>
</evidence>
<evidence type="ECO:0000256" key="4">
    <source>
        <dbReference type="RuleBase" id="RU000647"/>
    </source>
</evidence>
<dbReference type="InterPro" id="IPR013912">
    <property type="entry name" value="Adenylate_cyclase-assoc_CAP_C"/>
</dbReference>
<feature type="compositionally biased region" description="Polar residues" evidence="5">
    <location>
        <begin position="50"/>
        <end position="63"/>
    </location>
</feature>
<feature type="region of interest" description="Disordered" evidence="5">
    <location>
        <begin position="322"/>
        <end position="381"/>
    </location>
</feature>
<dbReference type="FunFam" id="2.160.20.70:FF:000008">
    <property type="entry name" value="Adenylyl cyclase-associated protein"/>
    <property type="match status" value="1"/>
</dbReference>
<feature type="compositionally biased region" description="Pro residues" evidence="5">
    <location>
        <begin position="266"/>
        <end position="288"/>
    </location>
</feature>
<comment type="similarity">
    <text evidence="1 4">Belongs to the CAP family.</text>
</comment>
<name>A0AAV9HR44_9PEZI</name>
<dbReference type="PROSITE" id="PS01088">
    <property type="entry name" value="CAP_1"/>
    <property type="match status" value="1"/>
</dbReference>
<dbReference type="Gene3D" id="2.160.20.70">
    <property type="match status" value="1"/>
</dbReference>
<dbReference type="Gene3D" id="1.25.40.330">
    <property type="entry name" value="Adenylate cyclase-associated CAP, N-terminal domain"/>
    <property type="match status" value="1"/>
</dbReference>
<dbReference type="PROSITE" id="PS51329">
    <property type="entry name" value="C_CAP_COFACTOR_C"/>
    <property type="match status" value="1"/>
</dbReference>
<sequence length="533" mass="57929">MSARPNPMHNLTTLIKRLEAATSRLEDIAQLAIDLNPSDDENLAKAALTPSGSNSTLAPSVTPTPKAVAPQPPRKTETPEEVVEYDNFISTTVESWVKLSNDLGGVIAEQANLVLKGFKESRNLLLLSYKCRKPEQNSKEFQELVSPVVQIINAADGNKEKNRKTPEYDHLTAVADSIYVLIWVTITPKPHKHVDEMLQSAEYYGNKVLKAYKEKDPKQAEWVRGYYKIFRELGEYIKTYFVDDVPWNPQGVSVTEVLKSQAPAPAAGPAPPAGGAPPPPPPPGPPPVLKINEAKADPNPAGGIGAVFSELNKGEAVTKGLRKVDKSEMTHKNPSLRASSTVPGGESSSAVRGKSPAPPPGTKPKPESMRVKKPPKKELEGNKWTIENYDAPSEPVTIDVEMSHSILISKCTNTTIIIKGKGNNVTVENTSRLALVVDDLVSTVDVVKSKNFALQVMGVIPTVMLDQLDGAQIYLSKDSIATRVYSSKSDGINVNVIPEGEEDYKEVPLPSQICSQWDEAKRDMVSEIVTHAG</sequence>
<dbReference type="Pfam" id="PF01213">
    <property type="entry name" value="CAP_N-CM"/>
    <property type="match status" value="1"/>
</dbReference>
<reference evidence="7" key="2">
    <citation type="submission" date="2023-06" db="EMBL/GenBank/DDBJ databases">
        <authorList>
            <consortium name="Lawrence Berkeley National Laboratory"/>
            <person name="Mondo S.J."/>
            <person name="Hensen N."/>
            <person name="Bonometti L."/>
            <person name="Westerberg I."/>
            <person name="Brannstrom I.O."/>
            <person name="Guillou S."/>
            <person name="Cros-Aarteil S."/>
            <person name="Calhoun S."/>
            <person name="Haridas S."/>
            <person name="Kuo A."/>
            <person name="Pangilinan J."/>
            <person name="Riley R."/>
            <person name="Labutti K."/>
            <person name="Andreopoulos B."/>
            <person name="Lipzen A."/>
            <person name="Chen C."/>
            <person name="Yanf M."/>
            <person name="Daum C."/>
            <person name="Ng V."/>
            <person name="Clum A."/>
            <person name="Steindorff A."/>
            <person name="Ohm R."/>
            <person name="Martin F."/>
            <person name="Silar P."/>
            <person name="Natvig D."/>
            <person name="Lalanne C."/>
            <person name="Gautier V."/>
            <person name="Ament-Velasquez S.L."/>
            <person name="Kruys A."/>
            <person name="Hutchinson M.I."/>
            <person name="Powell A.J."/>
            <person name="Barry K."/>
            <person name="Miller A.N."/>
            <person name="Grigoriev I.V."/>
            <person name="Debuchy R."/>
            <person name="Gladieux P."/>
            <person name="Thoren M.H."/>
            <person name="Johannesson H."/>
        </authorList>
    </citation>
    <scope>NUCLEOTIDE SEQUENCE</scope>
    <source>
        <strain evidence="7">PSN324</strain>
    </source>
</reference>
<feature type="compositionally biased region" description="Basic and acidic residues" evidence="5">
    <location>
        <begin position="364"/>
        <end position="381"/>
    </location>
</feature>
<dbReference type="SUPFAM" id="SSF69340">
    <property type="entry name" value="C-terminal domain of adenylylcyclase associated protein"/>
    <property type="match status" value="1"/>
</dbReference>
<keyword evidence="8" id="KW-1185">Reference proteome</keyword>
<dbReference type="Pfam" id="PF08603">
    <property type="entry name" value="CAP_C"/>
    <property type="match status" value="1"/>
</dbReference>
<dbReference type="SMART" id="SM00673">
    <property type="entry name" value="CARP"/>
    <property type="match status" value="2"/>
</dbReference>
<dbReference type="InterPro" id="IPR018106">
    <property type="entry name" value="CAP_CS_N"/>
</dbReference>
<evidence type="ECO:0000256" key="1">
    <source>
        <dbReference type="ARBA" id="ARBA00007659"/>
    </source>
</evidence>
<dbReference type="PANTHER" id="PTHR10652:SF0">
    <property type="entry name" value="ADENYLYL CYCLASE-ASSOCIATED PROTEIN"/>
    <property type="match status" value="1"/>
</dbReference>
<dbReference type="EMBL" id="MU864967">
    <property type="protein sequence ID" value="KAK4462818.1"/>
    <property type="molecule type" value="Genomic_DNA"/>
</dbReference>
<dbReference type="SUPFAM" id="SSF101278">
    <property type="entry name" value="N-terminal domain of adenylylcyclase associated protein, CAP"/>
    <property type="match status" value="1"/>
</dbReference>
<feature type="compositionally biased region" description="Polar residues" evidence="5">
    <location>
        <begin position="332"/>
        <end position="350"/>
    </location>
</feature>
<feature type="region of interest" description="Disordered" evidence="5">
    <location>
        <begin position="49"/>
        <end position="80"/>
    </location>
</feature>
<comment type="function">
    <text evidence="2">The N-terminal domain binds to adenylyl cyclase, thereby enabling adenylyl cyclase to be activated by upstream regulatory signals, such as Ras. The C-terminal domain is required for normal cellular morphology and growth control.</text>
</comment>
<protein>
    <recommendedName>
        <fullName evidence="3 4">Adenylyl cyclase-associated protein</fullName>
    </recommendedName>
</protein>
<proteinExistence type="inferred from homology"/>
<dbReference type="PANTHER" id="PTHR10652">
    <property type="entry name" value="ADENYLYL CYCLASE-ASSOCIATED PROTEIN"/>
    <property type="match status" value="1"/>
</dbReference>
<dbReference type="InterPro" id="IPR053950">
    <property type="entry name" value="CAP_N"/>
</dbReference>
<evidence type="ECO:0000256" key="2">
    <source>
        <dbReference type="ARBA" id="ARBA00054756"/>
    </source>
</evidence>
<feature type="compositionally biased region" description="Basic and acidic residues" evidence="5">
    <location>
        <begin position="322"/>
        <end position="331"/>
    </location>
</feature>
<dbReference type="InterPro" id="IPR013992">
    <property type="entry name" value="Adenylate_cyclase-assoc_CAP_N"/>
</dbReference>
<feature type="region of interest" description="Disordered" evidence="5">
    <location>
        <begin position="259"/>
        <end position="306"/>
    </location>
</feature>
<organism evidence="7 8">
    <name type="scientific">Cladorrhinum samala</name>
    <dbReference type="NCBI Taxonomy" id="585594"/>
    <lineage>
        <taxon>Eukaryota</taxon>
        <taxon>Fungi</taxon>
        <taxon>Dikarya</taxon>
        <taxon>Ascomycota</taxon>
        <taxon>Pezizomycotina</taxon>
        <taxon>Sordariomycetes</taxon>
        <taxon>Sordariomycetidae</taxon>
        <taxon>Sordariales</taxon>
        <taxon>Podosporaceae</taxon>
        <taxon>Cladorrhinum</taxon>
    </lineage>
</organism>
<dbReference type="InterPro" id="IPR001837">
    <property type="entry name" value="Adenylate_cyclase-assoc_CAP"/>
</dbReference>
<dbReference type="GO" id="GO:0003779">
    <property type="term" value="F:actin binding"/>
    <property type="evidence" value="ECO:0007669"/>
    <property type="project" value="InterPro"/>
</dbReference>
<dbReference type="GO" id="GO:0019933">
    <property type="term" value="P:cAMP-mediated signaling"/>
    <property type="evidence" value="ECO:0007669"/>
    <property type="project" value="TreeGrafter"/>
</dbReference>
<feature type="domain" description="C-CAP/cofactor C-like" evidence="6">
    <location>
        <begin position="374"/>
        <end position="509"/>
    </location>
</feature>
<accession>A0AAV9HR44</accession>
<dbReference type="InterPro" id="IPR016098">
    <property type="entry name" value="CAP/MinC_C"/>
</dbReference>
<dbReference type="InterPro" id="IPR036222">
    <property type="entry name" value="CAP_N_sf"/>
</dbReference>
<dbReference type="FunFam" id="1.25.40.330:FF:000001">
    <property type="entry name" value="Adenylyl cyclase-associated protein"/>
    <property type="match status" value="1"/>
</dbReference>
<dbReference type="InterPro" id="IPR017901">
    <property type="entry name" value="C-CAP_CF_C-like"/>
</dbReference>
<dbReference type="GO" id="GO:0008179">
    <property type="term" value="F:adenylate cyclase binding"/>
    <property type="evidence" value="ECO:0007669"/>
    <property type="project" value="TreeGrafter"/>
</dbReference>
<evidence type="ECO:0000256" key="5">
    <source>
        <dbReference type="SAM" id="MobiDB-lite"/>
    </source>
</evidence>
<dbReference type="GO" id="GO:0007015">
    <property type="term" value="P:actin filament organization"/>
    <property type="evidence" value="ECO:0007669"/>
    <property type="project" value="TreeGrafter"/>
</dbReference>
<evidence type="ECO:0000259" key="6">
    <source>
        <dbReference type="PROSITE" id="PS51329"/>
    </source>
</evidence>
<dbReference type="Pfam" id="PF21938">
    <property type="entry name" value="CAP_N"/>
    <property type="match status" value="1"/>
</dbReference>
<evidence type="ECO:0000313" key="7">
    <source>
        <dbReference type="EMBL" id="KAK4462818.1"/>
    </source>
</evidence>
<dbReference type="GO" id="GO:0005737">
    <property type="term" value="C:cytoplasm"/>
    <property type="evidence" value="ECO:0007669"/>
    <property type="project" value="TreeGrafter"/>
</dbReference>
<dbReference type="InterPro" id="IPR006599">
    <property type="entry name" value="CARP_motif"/>
</dbReference>
<dbReference type="InterPro" id="IPR036223">
    <property type="entry name" value="CAP_C_sf"/>
</dbReference>
<comment type="caution">
    <text evidence="7">The sequence shown here is derived from an EMBL/GenBank/DDBJ whole genome shotgun (WGS) entry which is preliminary data.</text>
</comment>
<dbReference type="AlphaFoldDB" id="A0AAV9HR44"/>
<gene>
    <name evidence="7" type="ORF">QBC42DRAFT_267103</name>
</gene>
<dbReference type="Proteomes" id="UP001321749">
    <property type="component" value="Unassembled WGS sequence"/>
</dbReference>
<reference evidence="7" key="1">
    <citation type="journal article" date="2023" name="Mol. Phylogenet. Evol.">
        <title>Genome-scale phylogeny and comparative genomics of the fungal order Sordariales.</title>
        <authorList>
            <person name="Hensen N."/>
            <person name="Bonometti L."/>
            <person name="Westerberg I."/>
            <person name="Brannstrom I.O."/>
            <person name="Guillou S."/>
            <person name="Cros-Aarteil S."/>
            <person name="Calhoun S."/>
            <person name="Haridas S."/>
            <person name="Kuo A."/>
            <person name="Mondo S."/>
            <person name="Pangilinan J."/>
            <person name="Riley R."/>
            <person name="LaButti K."/>
            <person name="Andreopoulos B."/>
            <person name="Lipzen A."/>
            <person name="Chen C."/>
            <person name="Yan M."/>
            <person name="Daum C."/>
            <person name="Ng V."/>
            <person name="Clum A."/>
            <person name="Steindorff A."/>
            <person name="Ohm R.A."/>
            <person name="Martin F."/>
            <person name="Silar P."/>
            <person name="Natvig D.O."/>
            <person name="Lalanne C."/>
            <person name="Gautier V."/>
            <person name="Ament-Velasquez S.L."/>
            <person name="Kruys A."/>
            <person name="Hutchinson M.I."/>
            <person name="Powell A.J."/>
            <person name="Barry K."/>
            <person name="Miller A.N."/>
            <person name="Grigoriev I.V."/>
            <person name="Debuchy R."/>
            <person name="Gladieux P."/>
            <person name="Hiltunen Thoren M."/>
            <person name="Johannesson H."/>
        </authorList>
    </citation>
    <scope>NUCLEOTIDE SEQUENCE</scope>
    <source>
        <strain evidence="7">PSN324</strain>
    </source>
</reference>
<evidence type="ECO:0000256" key="3">
    <source>
        <dbReference type="ARBA" id="ARBA00072052"/>
    </source>
</evidence>